<reference evidence="5" key="1">
    <citation type="journal article" date="2019" name="Int. J. Syst. Evol. Microbiol.">
        <title>The Global Catalogue of Microorganisms (GCM) 10K type strain sequencing project: providing services to taxonomists for standard genome sequencing and annotation.</title>
        <authorList>
            <consortium name="The Broad Institute Genomics Platform"/>
            <consortium name="The Broad Institute Genome Sequencing Center for Infectious Disease"/>
            <person name="Wu L."/>
            <person name="Ma J."/>
        </authorList>
    </citation>
    <scope>NUCLEOTIDE SEQUENCE [LARGE SCALE GENOMIC DNA]</scope>
    <source>
        <strain evidence="5">CCUG 53903</strain>
    </source>
</reference>
<evidence type="ECO:0000259" key="3">
    <source>
        <dbReference type="SMART" id="SM00530"/>
    </source>
</evidence>
<evidence type="ECO:0000313" key="5">
    <source>
        <dbReference type="Proteomes" id="UP001596457"/>
    </source>
</evidence>
<feature type="domain" description="HTH cro/C1-type" evidence="3">
    <location>
        <begin position="27"/>
        <end position="88"/>
    </location>
</feature>
<dbReference type="EMBL" id="JBHTBZ010000020">
    <property type="protein sequence ID" value="MFC7460682.1"/>
    <property type="molecule type" value="Genomic_DNA"/>
</dbReference>
<feature type="transmembrane region" description="Helical" evidence="2">
    <location>
        <begin position="129"/>
        <end position="147"/>
    </location>
</feature>
<feature type="compositionally biased region" description="Low complexity" evidence="1">
    <location>
        <begin position="185"/>
        <end position="223"/>
    </location>
</feature>
<dbReference type="Gene3D" id="1.10.260.40">
    <property type="entry name" value="lambda repressor-like DNA-binding domains"/>
    <property type="match status" value="1"/>
</dbReference>
<evidence type="ECO:0000256" key="1">
    <source>
        <dbReference type="SAM" id="MobiDB-lite"/>
    </source>
</evidence>
<keyword evidence="2" id="KW-0472">Membrane</keyword>
<sequence>MSDVQAPQGGDATDTVLPRDAVAAGQRLKQAREAAGLHVVALAAALKVPVKKLEALEAGRTGDLPDATFARALAASVCRQLKIDPTDVLAQLPQAGGSRLGEDPVLNTPFRTPRDPAGSTRAPQGVPKAVWIALVILLSAAAVWWWVPPVSDDTPLALPAEPLLPVAPTEGATSMGAGANVAEETAAPPSDAPAAAVSANTPAAPTPTGAEGVPAAAPTTAQPAPAPAAPIVPASEVLVIRAQADSWIEVSSGGKVLVQRLIKAGDSVALADPTPLSVVIGRADATEVLVHGKPFDLAAVARNNVARFEVK</sequence>
<dbReference type="PANTHER" id="PTHR34475">
    <property type="match status" value="1"/>
</dbReference>
<dbReference type="PANTHER" id="PTHR34475:SF1">
    <property type="entry name" value="CYTOSKELETON PROTEIN RODZ"/>
    <property type="match status" value="1"/>
</dbReference>
<keyword evidence="2" id="KW-0812">Transmembrane</keyword>
<feature type="region of interest" description="Disordered" evidence="1">
    <location>
        <begin position="94"/>
        <end position="123"/>
    </location>
</feature>
<protein>
    <submittedName>
        <fullName evidence="4">Helix-turn-helix domain-containing protein</fullName>
    </submittedName>
</protein>
<dbReference type="InterPro" id="IPR025194">
    <property type="entry name" value="RodZ-like_C"/>
</dbReference>
<comment type="caution">
    <text evidence="4">The sequence shown here is derived from an EMBL/GenBank/DDBJ whole genome shotgun (WGS) entry which is preliminary data.</text>
</comment>
<dbReference type="CDD" id="cd00093">
    <property type="entry name" value="HTH_XRE"/>
    <property type="match status" value="1"/>
</dbReference>
<keyword evidence="2" id="KW-1133">Transmembrane helix</keyword>
<dbReference type="Pfam" id="PF13413">
    <property type="entry name" value="HTH_25"/>
    <property type="match status" value="1"/>
</dbReference>
<evidence type="ECO:0000256" key="2">
    <source>
        <dbReference type="SAM" id="Phobius"/>
    </source>
</evidence>
<dbReference type="SUPFAM" id="SSF47413">
    <property type="entry name" value="lambda repressor-like DNA-binding domains"/>
    <property type="match status" value="1"/>
</dbReference>
<dbReference type="InterPro" id="IPR050400">
    <property type="entry name" value="Bact_Cytoskel_RodZ"/>
</dbReference>
<dbReference type="Proteomes" id="UP001596457">
    <property type="component" value="Unassembled WGS sequence"/>
</dbReference>
<gene>
    <name evidence="4" type="ORF">ACFQU0_09600</name>
</gene>
<dbReference type="InterPro" id="IPR010982">
    <property type="entry name" value="Lambda_DNA-bd_dom_sf"/>
</dbReference>
<dbReference type="SMART" id="SM00530">
    <property type="entry name" value="HTH_XRE"/>
    <property type="match status" value="1"/>
</dbReference>
<feature type="region of interest" description="Disordered" evidence="1">
    <location>
        <begin position="185"/>
        <end position="227"/>
    </location>
</feature>
<dbReference type="Pfam" id="PF13464">
    <property type="entry name" value="RodZ_C"/>
    <property type="match status" value="1"/>
</dbReference>
<dbReference type="InterPro" id="IPR001387">
    <property type="entry name" value="Cro/C1-type_HTH"/>
</dbReference>
<organism evidence="4 5">
    <name type="scientific">Hydrogenophaga defluvii</name>
    <dbReference type="NCBI Taxonomy" id="249410"/>
    <lineage>
        <taxon>Bacteria</taxon>
        <taxon>Pseudomonadati</taxon>
        <taxon>Pseudomonadota</taxon>
        <taxon>Betaproteobacteria</taxon>
        <taxon>Burkholderiales</taxon>
        <taxon>Comamonadaceae</taxon>
        <taxon>Hydrogenophaga</taxon>
    </lineage>
</organism>
<dbReference type="RefSeq" id="WP_382200169.1">
    <property type="nucleotide sequence ID" value="NZ_JBHTBZ010000020.1"/>
</dbReference>
<accession>A0ABW2SC02</accession>
<evidence type="ECO:0000313" key="4">
    <source>
        <dbReference type="EMBL" id="MFC7460682.1"/>
    </source>
</evidence>
<name>A0ABW2SC02_9BURK</name>
<proteinExistence type="predicted"/>
<keyword evidence="5" id="KW-1185">Reference proteome</keyword>